<organism evidence="3 4">
    <name type="scientific">Hallella mizrahii</name>
    <dbReference type="NCBI Taxonomy" id="2606637"/>
    <lineage>
        <taxon>Bacteria</taxon>
        <taxon>Pseudomonadati</taxon>
        <taxon>Bacteroidota</taxon>
        <taxon>Bacteroidia</taxon>
        <taxon>Bacteroidales</taxon>
        <taxon>Prevotellaceae</taxon>
        <taxon>Hallella</taxon>
    </lineage>
</organism>
<evidence type="ECO:0000259" key="2">
    <source>
        <dbReference type="Pfam" id="PF13635"/>
    </source>
</evidence>
<dbReference type="InterPro" id="IPR041682">
    <property type="entry name" value="AAA_14"/>
</dbReference>
<dbReference type="PANTHER" id="PTHR43566">
    <property type="entry name" value="CONSERVED PROTEIN"/>
    <property type="match status" value="1"/>
</dbReference>
<accession>A0A7K0KEB8</accession>
<name>A0A7K0KEB8_9BACT</name>
<reference evidence="3 4" key="1">
    <citation type="submission" date="2019-08" db="EMBL/GenBank/DDBJ databases">
        <title>In-depth cultivation of the pig gut microbiome towards novel bacterial diversity and tailored functional studies.</title>
        <authorList>
            <person name="Wylensek D."/>
            <person name="Hitch T.C.A."/>
            <person name="Clavel T."/>
        </authorList>
    </citation>
    <scope>NUCLEOTIDE SEQUENCE [LARGE SCALE GENOMIC DNA]</scope>
    <source>
        <strain evidence="3 4">LKV-178-WT-2A</strain>
    </source>
</reference>
<keyword evidence="4" id="KW-1185">Reference proteome</keyword>
<keyword evidence="3" id="KW-0547">Nucleotide-binding</keyword>
<dbReference type="SUPFAM" id="SSF52540">
    <property type="entry name" value="P-loop containing nucleoside triphosphate hydrolases"/>
    <property type="match status" value="1"/>
</dbReference>
<dbReference type="GO" id="GO:0005524">
    <property type="term" value="F:ATP binding"/>
    <property type="evidence" value="ECO:0007669"/>
    <property type="project" value="UniProtKB-KW"/>
</dbReference>
<dbReference type="Gene3D" id="3.40.50.300">
    <property type="entry name" value="P-loop containing nucleotide triphosphate hydrolases"/>
    <property type="match status" value="1"/>
</dbReference>
<dbReference type="AlphaFoldDB" id="A0A7K0KEB8"/>
<evidence type="ECO:0000313" key="4">
    <source>
        <dbReference type="Proteomes" id="UP000438914"/>
    </source>
</evidence>
<dbReference type="PANTHER" id="PTHR43566:SF1">
    <property type="entry name" value="AAA+ ATPASE DOMAIN-CONTAINING PROTEIN"/>
    <property type="match status" value="1"/>
</dbReference>
<sequence length="375" mass="43613">MIEREQKKQIERLIGGDKAVIIYGARQVGKSTLLHQLFDDREQVLWMNADDLDVQRLFKDMTSTRIKAILGNNRWLIVDEAQRIPEIGLRLKLVTDQVPGVQVVATGSSSLLLASGIKESLTGRKREFTIFPLSYKEMVNETNLLEEHRMIPHRMVFGYYPEVVTSPGEEREVLHELSNSYLYKDIMTIDNISKPDKIVRLLQVLAYQIGEQVSYNEVGQLIGLDSKTVEKYVDILEKNFIIFRLSSFSRNLRNELKSSRKIYFWDLGIRNAIIANFQQVENRADTGALWENFAIAERLKHLNIHQPFTNFWFWRTQQQREINFLEESDGKLDATEFKWNARKANVRCPEAFSKAYPQATFKVVTPENADEFFIV</sequence>
<comment type="caution">
    <text evidence="3">The sequence shown here is derived from an EMBL/GenBank/DDBJ whole genome shotgun (WGS) entry which is preliminary data.</text>
</comment>
<proteinExistence type="predicted"/>
<dbReference type="InterPro" id="IPR025420">
    <property type="entry name" value="DUF4143"/>
</dbReference>
<dbReference type="Proteomes" id="UP000438914">
    <property type="component" value="Unassembled WGS sequence"/>
</dbReference>
<feature type="domain" description="AAA" evidence="1">
    <location>
        <begin position="18"/>
        <end position="138"/>
    </location>
</feature>
<dbReference type="RefSeq" id="WP_154533876.1">
    <property type="nucleotide sequence ID" value="NZ_VUNG01000012.1"/>
</dbReference>
<gene>
    <name evidence="3" type="ORF">FYJ73_06335</name>
</gene>
<keyword evidence="3" id="KW-0067">ATP-binding</keyword>
<evidence type="ECO:0000259" key="1">
    <source>
        <dbReference type="Pfam" id="PF13173"/>
    </source>
</evidence>
<dbReference type="InterPro" id="IPR027417">
    <property type="entry name" value="P-loop_NTPase"/>
</dbReference>
<feature type="domain" description="DUF4143" evidence="2">
    <location>
        <begin position="184"/>
        <end position="340"/>
    </location>
</feature>
<dbReference type="Pfam" id="PF13173">
    <property type="entry name" value="AAA_14"/>
    <property type="match status" value="1"/>
</dbReference>
<dbReference type="Pfam" id="PF13635">
    <property type="entry name" value="DUF4143"/>
    <property type="match status" value="1"/>
</dbReference>
<evidence type="ECO:0000313" key="3">
    <source>
        <dbReference type="EMBL" id="MST84287.1"/>
    </source>
</evidence>
<dbReference type="EMBL" id="VUNG01000012">
    <property type="protein sequence ID" value="MST84287.1"/>
    <property type="molecule type" value="Genomic_DNA"/>
</dbReference>
<protein>
    <submittedName>
        <fullName evidence="3">ATP-binding protein</fullName>
    </submittedName>
</protein>